<name>A0A1B7NLK8_9EURO</name>
<dbReference type="AlphaFoldDB" id="A0A1B7NLK8"/>
<evidence type="ECO:0000313" key="3">
    <source>
        <dbReference type="Proteomes" id="UP000091918"/>
    </source>
</evidence>
<organism evidence="2 3">
    <name type="scientific">Emergomyces africanus</name>
    <dbReference type="NCBI Taxonomy" id="1955775"/>
    <lineage>
        <taxon>Eukaryota</taxon>
        <taxon>Fungi</taxon>
        <taxon>Dikarya</taxon>
        <taxon>Ascomycota</taxon>
        <taxon>Pezizomycotina</taxon>
        <taxon>Eurotiomycetes</taxon>
        <taxon>Eurotiomycetidae</taxon>
        <taxon>Onygenales</taxon>
        <taxon>Ajellomycetaceae</taxon>
        <taxon>Emergomyces</taxon>
    </lineage>
</organism>
<accession>A0A1B7NLK8</accession>
<evidence type="ECO:0000313" key="2">
    <source>
        <dbReference type="EMBL" id="OAX77470.1"/>
    </source>
</evidence>
<dbReference type="OrthoDB" id="4185950at2759"/>
<keyword evidence="3" id="KW-1185">Reference proteome</keyword>
<feature type="region of interest" description="Disordered" evidence="1">
    <location>
        <begin position="71"/>
        <end position="94"/>
    </location>
</feature>
<proteinExistence type="predicted"/>
<dbReference type="Proteomes" id="UP000091918">
    <property type="component" value="Unassembled WGS sequence"/>
</dbReference>
<reference evidence="2 3" key="1">
    <citation type="submission" date="2015-07" db="EMBL/GenBank/DDBJ databases">
        <title>Emmonsia species relationships and genome sequence.</title>
        <authorList>
            <person name="Cuomo C.A."/>
            <person name="Schwartz I.S."/>
            <person name="Kenyon C."/>
            <person name="de Hoog G.S."/>
            <person name="Govender N.P."/>
            <person name="Botha A."/>
            <person name="Moreno L."/>
            <person name="de Vries M."/>
            <person name="Munoz J.F."/>
            <person name="Stielow J.B."/>
        </authorList>
    </citation>
    <scope>NUCLEOTIDE SEQUENCE [LARGE SCALE GENOMIC DNA]</scope>
    <source>
        <strain evidence="2 3">CBS 136260</strain>
    </source>
</reference>
<sequence>MPARHHTSGTRNTRNYDLVMPYIMADPNDDVVLPAAVVENEKRTTAGGYFHRQENIVRGRFAEHSSSVVVPPTATLEPGRPGRDNFQHVLDGEN</sequence>
<evidence type="ECO:0000256" key="1">
    <source>
        <dbReference type="SAM" id="MobiDB-lite"/>
    </source>
</evidence>
<dbReference type="EMBL" id="LGUA01002482">
    <property type="protein sequence ID" value="OAX77470.1"/>
    <property type="molecule type" value="Genomic_DNA"/>
</dbReference>
<protein>
    <submittedName>
        <fullName evidence="2">Uncharacterized protein</fullName>
    </submittedName>
</protein>
<comment type="caution">
    <text evidence="2">The sequence shown here is derived from an EMBL/GenBank/DDBJ whole genome shotgun (WGS) entry which is preliminary data.</text>
</comment>
<gene>
    <name evidence="2" type="ORF">ACJ72_08230</name>
</gene>